<feature type="repeat" description="TPR" evidence="3">
    <location>
        <begin position="66"/>
        <end position="99"/>
    </location>
</feature>
<dbReference type="Pfam" id="PF00085">
    <property type="entry name" value="Thioredoxin"/>
    <property type="match status" value="1"/>
</dbReference>
<dbReference type="InterPro" id="IPR019734">
    <property type="entry name" value="TPR_rpt"/>
</dbReference>
<dbReference type="SUPFAM" id="SSF52833">
    <property type="entry name" value="Thioredoxin-like"/>
    <property type="match status" value="1"/>
</dbReference>
<dbReference type="InterPro" id="IPR011990">
    <property type="entry name" value="TPR-like_helical_dom_sf"/>
</dbReference>
<name>A0A9P1EDW1_CUSEU</name>
<keyword evidence="2 3" id="KW-0802">TPR repeat</keyword>
<dbReference type="FunFam" id="3.40.30.10:FF:000211">
    <property type="entry name" value="TPR repeat-containing thioredoxin TTL4"/>
    <property type="match status" value="1"/>
</dbReference>
<organism evidence="5 6">
    <name type="scientific">Cuscuta europaea</name>
    <name type="common">European dodder</name>
    <dbReference type="NCBI Taxonomy" id="41803"/>
    <lineage>
        <taxon>Eukaryota</taxon>
        <taxon>Viridiplantae</taxon>
        <taxon>Streptophyta</taxon>
        <taxon>Embryophyta</taxon>
        <taxon>Tracheophyta</taxon>
        <taxon>Spermatophyta</taxon>
        <taxon>Magnoliopsida</taxon>
        <taxon>eudicotyledons</taxon>
        <taxon>Gunneridae</taxon>
        <taxon>Pentapetalae</taxon>
        <taxon>asterids</taxon>
        <taxon>lamiids</taxon>
        <taxon>Solanales</taxon>
        <taxon>Convolvulaceae</taxon>
        <taxon>Cuscuteae</taxon>
        <taxon>Cuscuta</taxon>
        <taxon>Cuscuta subgen. Cuscuta</taxon>
    </lineage>
</organism>
<dbReference type="PANTHER" id="PTHR46050:SF3">
    <property type="entry name" value="TPR REPEAT-CONTAINING THIOREDOXIN TTL1"/>
    <property type="match status" value="1"/>
</dbReference>
<dbReference type="InterPro" id="IPR044534">
    <property type="entry name" value="TTL1-4"/>
</dbReference>
<keyword evidence="1" id="KW-0677">Repeat</keyword>
<dbReference type="SMART" id="SM00028">
    <property type="entry name" value="TPR"/>
    <property type="match status" value="6"/>
</dbReference>
<dbReference type="PROSITE" id="PS50005">
    <property type="entry name" value="TPR"/>
    <property type="match status" value="2"/>
</dbReference>
<dbReference type="AlphaFoldDB" id="A0A9P1EDW1"/>
<dbReference type="GO" id="GO:0006950">
    <property type="term" value="P:response to stress"/>
    <property type="evidence" value="ECO:0007669"/>
    <property type="project" value="UniProtKB-ARBA"/>
</dbReference>
<dbReference type="GO" id="GO:0005737">
    <property type="term" value="C:cytoplasm"/>
    <property type="evidence" value="ECO:0007669"/>
    <property type="project" value="TreeGrafter"/>
</dbReference>
<accession>A0A9P1EDW1</accession>
<sequence length="541" mass="59848">MANRATKTDTLGSGTGNYGHGSIMRGVGAHKSTAGGVGRDSTAGLATSSRGFMAGEALRSGGRNDPEEFKSMGNEQYKKGNYFEALNLYDKAIAISPGNASYHCNRAAALIALKRLDEALWECEEAIRLDPSYVRAHHRLGSLFLCLGQVENARQHICFPGHQPQHIDMTKLERVEKHVGKCNDARRLRDWRGMLREADAAIASGADSSPQLFSCRAEALLKLSQLDDASSGQSIVPQIKPPLAASSSYFKSKIFGMLTEAYIYFVRAQVELALGRFENALKTIETARQIDPRNIEVSLLLSNMRLVSQARTRGNDLFKSERYTEACTAYSDGLRLDPSNSVLYCNRAACWYKLAQWEKSVSDCNQALHIQPSYTKALLRRAASNMKLELWAEAVRDYEVLRSELPNDKEVAESLFLAQVALKKSMGEEVCNLKFGGEVEIVSGLEQFRAAISSPGASVVHFKAAFNVQCWQISAFSDALCSKYPSINFLKVDVEDSPVIANAENVRTVPTFKIYKDGKRMKEMICPSPEELESSVRLYST</sequence>
<dbReference type="SUPFAM" id="SSF48452">
    <property type="entry name" value="TPR-like"/>
    <property type="match status" value="3"/>
</dbReference>
<feature type="domain" description="Thioredoxin" evidence="4">
    <location>
        <begin position="446"/>
        <end position="535"/>
    </location>
</feature>
<proteinExistence type="predicted"/>
<dbReference type="EMBL" id="CAMAPE010000038">
    <property type="protein sequence ID" value="CAH9100041.1"/>
    <property type="molecule type" value="Genomic_DNA"/>
</dbReference>
<dbReference type="OrthoDB" id="2121326at2759"/>
<evidence type="ECO:0000313" key="5">
    <source>
        <dbReference type="EMBL" id="CAH9100041.1"/>
    </source>
</evidence>
<dbReference type="CDD" id="cd02947">
    <property type="entry name" value="TRX_family"/>
    <property type="match status" value="1"/>
</dbReference>
<gene>
    <name evidence="5" type="ORF">CEURO_LOCUS14742</name>
</gene>
<evidence type="ECO:0000256" key="3">
    <source>
        <dbReference type="PROSITE-ProRule" id="PRU00339"/>
    </source>
</evidence>
<reference evidence="5" key="1">
    <citation type="submission" date="2022-07" db="EMBL/GenBank/DDBJ databases">
        <authorList>
            <person name="Macas J."/>
            <person name="Novak P."/>
            <person name="Neumann P."/>
        </authorList>
    </citation>
    <scope>NUCLEOTIDE SEQUENCE</scope>
</reference>
<protein>
    <recommendedName>
        <fullName evidence="4">Thioredoxin domain-containing protein</fullName>
    </recommendedName>
</protein>
<dbReference type="InterPro" id="IPR013766">
    <property type="entry name" value="Thioredoxin_domain"/>
</dbReference>
<dbReference type="PANTHER" id="PTHR46050">
    <property type="entry name" value="TPR REPEAT-CONTAINING THIOREDOXIN"/>
    <property type="match status" value="1"/>
</dbReference>
<dbReference type="Gene3D" id="3.40.30.10">
    <property type="entry name" value="Glutaredoxin"/>
    <property type="match status" value="1"/>
</dbReference>
<dbReference type="Pfam" id="PF13414">
    <property type="entry name" value="TPR_11"/>
    <property type="match status" value="1"/>
</dbReference>
<evidence type="ECO:0000259" key="4">
    <source>
        <dbReference type="Pfam" id="PF00085"/>
    </source>
</evidence>
<feature type="repeat" description="TPR" evidence="3">
    <location>
        <begin position="261"/>
        <end position="294"/>
    </location>
</feature>
<evidence type="ECO:0000256" key="2">
    <source>
        <dbReference type="ARBA" id="ARBA00022803"/>
    </source>
</evidence>
<dbReference type="Pfam" id="PF13181">
    <property type="entry name" value="TPR_8"/>
    <property type="match status" value="1"/>
</dbReference>
<comment type="caution">
    <text evidence="5">The sequence shown here is derived from an EMBL/GenBank/DDBJ whole genome shotgun (WGS) entry which is preliminary data.</text>
</comment>
<evidence type="ECO:0000256" key="1">
    <source>
        <dbReference type="ARBA" id="ARBA00022737"/>
    </source>
</evidence>
<evidence type="ECO:0000313" key="6">
    <source>
        <dbReference type="Proteomes" id="UP001152484"/>
    </source>
</evidence>
<dbReference type="Gene3D" id="1.25.40.10">
    <property type="entry name" value="Tetratricopeptide repeat domain"/>
    <property type="match status" value="1"/>
</dbReference>
<dbReference type="InterPro" id="IPR036249">
    <property type="entry name" value="Thioredoxin-like_sf"/>
</dbReference>
<keyword evidence="6" id="KW-1185">Reference proteome</keyword>
<dbReference type="Proteomes" id="UP001152484">
    <property type="component" value="Unassembled WGS sequence"/>
</dbReference>